<evidence type="ECO:0000313" key="2">
    <source>
        <dbReference type="EMBL" id="CAF0809346.1"/>
    </source>
</evidence>
<organism evidence="2 3">
    <name type="scientific">Adineta ricciae</name>
    <name type="common">Rotifer</name>
    <dbReference type="NCBI Taxonomy" id="249248"/>
    <lineage>
        <taxon>Eukaryota</taxon>
        <taxon>Metazoa</taxon>
        <taxon>Spiralia</taxon>
        <taxon>Gnathifera</taxon>
        <taxon>Rotifera</taxon>
        <taxon>Eurotatoria</taxon>
        <taxon>Bdelloidea</taxon>
        <taxon>Adinetida</taxon>
        <taxon>Adinetidae</taxon>
        <taxon>Adineta</taxon>
    </lineage>
</organism>
<reference evidence="2" key="1">
    <citation type="submission" date="2021-02" db="EMBL/GenBank/DDBJ databases">
        <authorList>
            <person name="Nowell W R."/>
        </authorList>
    </citation>
    <scope>NUCLEOTIDE SEQUENCE</scope>
</reference>
<feature type="transmembrane region" description="Helical" evidence="1">
    <location>
        <begin position="15"/>
        <end position="35"/>
    </location>
</feature>
<protein>
    <submittedName>
        <fullName evidence="2">Uncharacterized protein</fullName>
    </submittedName>
</protein>
<proteinExistence type="predicted"/>
<gene>
    <name evidence="2" type="ORF">EDS130_LOCUS5267</name>
</gene>
<name>A0A813T465_ADIRI</name>
<dbReference type="AlphaFoldDB" id="A0A813T465"/>
<keyword evidence="1" id="KW-0812">Transmembrane</keyword>
<dbReference type="OrthoDB" id="419709at2759"/>
<dbReference type="EMBL" id="CAJNOJ010000014">
    <property type="protein sequence ID" value="CAF0809346.1"/>
    <property type="molecule type" value="Genomic_DNA"/>
</dbReference>
<dbReference type="Proteomes" id="UP000663852">
    <property type="component" value="Unassembled WGS sequence"/>
</dbReference>
<sequence>MRTYRRLRRHYRWFCRWYSSILLILIFFILIRPYLDTISDELYIQTLDVQSYANSITIWNSDFHISPIRDLKTILIPLGVKFFDKSLSNSCSRTKTCASHLRILNRENAQQPSKELAMQFYEFYKDQLEMNLVDAFVCFHPVGMCELYIPFNRTIIIIASTRYELWRFDPSSWTKLNENLKQIAKHPKNIIAANNLYDVEYIRYFTGINATLLPSLCDYTNVDYSPSRKEFLIAPIHTSAFDTYFRSLIRKSLKLHKKYGIDIVPIRELYSNYEYSDLAKHPAIIYVPYQVSVMSLFEQYRMNIPLLFPSLDLLTQWHLEFSVVNEKTWDRALFGETPQGSHIPGVLSGVPDPNNDVDRTSVHYWLNFSDFYQWPHITYYDSTDDLVQKLTTTDFASISKKMKEHNKQGDLPNLKRLSISCSFETYYYQDRIPPLVRRMYHLEELSLCFTVQEEKTFLDGNNLKKDILRHLSRLNRFSFSISSYIFASYQTTLPSPEDIQRTFDDFSNLQVHSCVDYFPKERLGRCLIYSCPSLLRYYDLVTNHFPGGLFINVRKISLVDEHPFEHEFFHAIQKSFPFLKRLSVQNDHPQKCKPLSKSIDENENSSVIDYPYLNELFIVKVHDDYVEQFLIHSKASFKNTKHLFTYFEQNNFQANKSEKSGDILVLASHHRSRQYSIDFRFNDNRIGTDFKRNGNRAVLTMEVRRISLNQTREENCCQFWNNNIDLNRRLTFDLTQDVQLDNRELKFNGEKNVKKLLSDLITHINMLINKTSSSMQLTSHVQNVPDSGDDCKKIECINGLSSEKNSATENTHLCQINLYSDQRQTEDDPFDIPGYYGTVDSGWLSSFSDHFLGTGTCWNRQKLCRNQEELYWNRLKFQRIQSPE</sequence>
<evidence type="ECO:0000256" key="1">
    <source>
        <dbReference type="SAM" id="Phobius"/>
    </source>
</evidence>
<comment type="caution">
    <text evidence="2">The sequence shown here is derived from an EMBL/GenBank/DDBJ whole genome shotgun (WGS) entry which is preliminary data.</text>
</comment>
<keyword evidence="1" id="KW-1133">Transmembrane helix</keyword>
<evidence type="ECO:0000313" key="3">
    <source>
        <dbReference type="Proteomes" id="UP000663852"/>
    </source>
</evidence>
<keyword evidence="1" id="KW-0472">Membrane</keyword>
<accession>A0A813T465</accession>